<proteinExistence type="predicted"/>
<reference evidence="2 3" key="1">
    <citation type="submission" date="2024-09" db="EMBL/GenBank/DDBJ databases">
        <title>Itraconazole resistance in Madurella fahalii resulting from another homologue of gene encoding cytochrome P450 14-alpha sterol demethylase (CYP51).</title>
        <authorList>
            <person name="Yoshioka I."/>
            <person name="Fahal A.H."/>
            <person name="Kaneko S."/>
            <person name="Yaguchi T."/>
        </authorList>
    </citation>
    <scope>NUCLEOTIDE SEQUENCE [LARGE SCALE GENOMIC DNA]</scope>
    <source>
        <strain evidence="2 3">IFM 68171</strain>
    </source>
</reference>
<name>A0ABQ0G575_9PEZI</name>
<dbReference type="Proteomes" id="UP001628179">
    <property type="component" value="Unassembled WGS sequence"/>
</dbReference>
<evidence type="ECO:0000313" key="3">
    <source>
        <dbReference type="Proteomes" id="UP001628179"/>
    </source>
</evidence>
<protein>
    <submittedName>
        <fullName evidence="2">Uncharacterized protein</fullName>
    </submittedName>
</protein>
<dbReference type="RefSeq" id="XP_070914635.1">
    <property type="nucleotide sequence ID" value="XM_071058534.1"/>
</dbReference>
<gene>
    <name evidence="2" type="ORF">MFIFM68171_03112</name>
</gene>
<feature type="region of interest" description="Disordered" evidence="1">
    <location>
        <begin position="31"/>
        <end position="63"/>
    </location>
</feature>
<evidence type="ECO:0000256" key="1">
    <source>
        <dbReference type="SAM" id="MobiDB-lite"/>
    </source>
</evidence>
<dbReference type="GeneID" id="98173857"/>
<comment type="caution">
    <text evidence="2">The sequence shown here is derived from an EMBL/GenBank/DDBJ whole genome shotgun (WGS) entry which is preliminary data.</text>
</comment>
<keyword evidence="3" id="KW-1185">Reference proteome</keyword>
<dbReference type="EMBL" id="BAAFSV010000002">
    <property type="protein sequence ID" value="GAB1312902.1"/>
    <property type="molecule type" value="Genomic_DNA"/>
</dbReference>
<evidence type="ECO:0000313" key="2">
    <source>
        <dbReference type="EMBL" id="GAB1312902.1"/>
    </source>
</evidence>
<sequence length="90" mass="9481">MEMDQSFDQTVPSICDAKQVVLTPATPSLVAVGGRGASPEEGGPSVVSGQKRSDRAGQQTESTSSFVIPPRCVSSIAVFINMTCEAIFWC</sequence>
<organism evidence="2 3">
    <name type="scientific">Madurella fahalii</name>
    <dbReference type="NCBI Taxonomy" id="1157608"/>
    <lineage>
        <taxon>Eukaryota</taxon>
        <taxon>Fungi</taxon>
        <taxon>Dikarya</taxon>
        <taxon>Ascomycota</taxon>
        <taxon>Pezizomycotina</taxon>
        <taxon>Sordariomycetes</taxon>
        <taxon>Sordariomycetidae</taxon>
        <taxon>Sordariales</taxon>
        <taxon>Sordariales incertae sedis</taxon>
        <taxon>Madurella</taxon>
    </lineage>
</organism>
<accession>A0ABQ0G575</accession>